<organism evidence="3 4">
    <name type="scientific">Symbiodinium natans</name>
    <dbReference type="NCBI Taxonomy" id="878477"/>
    <lineage>
        <taxon>Eukaryota</taxon>
        <taxon>Sar</taxon>
        <taxon>Alveolata</taxon>
        <taxon>Dinophyceae</taxon>
        <taxon>Suessiales</taxon>
        <taxon>Symbiodiniaceae</taxon>
        <taxon>Symbiodinium</taxon>
    </lineage>
</organism>
<dbReference type="Gene3D" id="3.40.50.12240">
    <property type="match status" value="1"/>
</dbReference>
<gene>
    <name evidence="3" type="primary">atpA</name>
    <name evidence="3" type="ORF">SNAT2548_LOCUS21399</name>
</gene>
<protein>
    <submittedName>
        <fullName evidence="3">AtpA protein</fullName>
    </submittedName>
</protein>
<dbReference type="GO" id="GO:0046933">
    <property type="term" value="F:proton-transporting ATP synthase activity, rotational mechanism"/>
    <property type="evidence" value="ECO:0007669"/>
    <property type="project" value="InterPro"/>
</dbReference>
<dbReference type="InterPro" id="IPR027417">
    <property type="entry name" value="P-loop_NTPase"/>
</dbReference>
<proteinExistence type="inferred from homology"/>
<dbReference type="Gene3D" id="3.40.50.300">
    <property type="entry name" value="P-loop containing nucleotide triphosphate hydrolases"/>
    <property type="match status" value="1"/>
</dbReference>
<dbReference type="AlphaFoldDB" id="A0A812QL89"/>
<dbReference type="GO" id="GO:0005524">
    <property type="term" value="F:ATP binding"/>
    <property type="evidence" value="ECO:0007669"/>
    <property type="project" value="InterPro"/>
</dbReference>
<name>A0A812QL89_9DINO</name>
<accession>A0A812QL89</accession>
<evidence type="ECO:0000259" key="2">
    <source>
        <dbReference type="Pfam" id="PF00006"/>
    </source>
</evidence>
<evidence type="ECO:0000256" key="1">
    <source>
        <dbReference type="ARBA" id="ARBA00008936"/>
    </source>
</evidence>
<evidence type="ECO:0000313" key="4">
    <source>
        <dbReference type="Proteomes" id="UP000604046"/>
    </source>
</evidence>
<evidence type="ECO:0000313" key="3">
    <source>
        <dbReference type="EMBL" id="CAE7392610.1"/>
    </source>
</evidence>
<dbReference type="Proteomes" id="UP000604046">
    <property type="component" value="Unassembled WGS sequence"/>
</dbReference>
<comment type="similarity">
    <text evidence="1">Belongs to the ATPase alpha/beta chains family.</text>
</comment>
<dbReference type="SUPFAM" id="SSF52540">
    <property type="entry name" value="P-loop containing nucleoside triphosphate hydrolases"/>
    <property type="match status" value="1"/>
</dbReference>
<dbReference type="InterPro" id="IPR000194">
    <property type="entry name" value="ATPase_F1/V1/A1_a/bsu_nucl-bd"/>
</dbReference>
<dbReference type="GO" id="GO:0045259">
    <property type="term" value="C:proton-transporting ATP synthase complex"/>
    <property type="evidence" value="ECO:0007669"/>
    <property type="project" value="InterPro"/>
</dbReference>
<dbReference type="GO" id="GO:0043531">
    <property type="term" value="F:ADP binding"/>
    <property type="evidence" value="ECO:0007669"/>
    <property type="project" value="TreeGrafter"/>
</dbReference>
<reference evidence="3" key="1">
    <citation type="submission" date="2021-02" db="EMBL/GenBank/DDBJ databases">
        <authorList>
            <person name="Dougan E. K."/>
            <person name="Rhodes N."/>
            <person name="Thang M."/>
            <person name="Chan C."/>
        </authorList>
    </citation>
    <scope>NUCLEOTIDE SEQUENCE</scope>
</reference>
<sequence>MHANLQADNAFFWRDEYGTLACGVLDWGGFNRTPFCMNFLGCLSGADPEVLLAHEEGIIRCFRDEYERCGGPHLPMEELLLSCLDEGDGGETGLPAVMCFHSGYHLGYITFVYESTTWLEREVYKLATKEEMATWDGILDDRFQERFRVRCRTSAIINSFAFYSLKGDHLSTLFKEWSKGKGADDFFCFRIDGDSSEHACVQIHSRDSSLYRQGDILPEAEVDVVQHHPEAAPSRGVVFEHQEAYDKNFLMTWEHRALNQFKFADTILQGDEAERAQLSQGLSSGILAVDVLAPIGIGQSMLICGPKDTGKSTLANQVVEHALAGRQVDKVVRFLSSPAPPADPALQRMGTLMQVAVPASPTKSSASYLPALFDAVAVAEEVRDGGKQALLVLDTVAPLLDAWDLALELAEAARGPGDAEALAAQRRAAFAALLERAANLQRGGSLTMLTVLETEAMAALGIPGQKKAPSGEDANEPIFTLDDFRGRRQSELERLQRLQERGVPLTERSLNALGLAPPGTSAPGVKSAREMQSLSDGQVVLDKSMASAGLFPAVVAGASFSRFGLGSKTSGGEAKARDVRPPALQAVAAHLRTLLALEQEAHFRPTAEAVDSHQSRQLQAVASALQQPHGTALLPEEMTALLLAACSGALDPLPLSEASEALRGGARSPLLLHLKEAAPGMLSRIGQESTLSQSTLRELEVTVRLFVKLKQAQV</sequence>
<dbReference type="OrthoDB" id="432660at2759"/>
<keyword evidence="4" id="KW-1185">Reference proteome</keyword>
<dbReference type="PANTHER" id="PTHR48082">
    <property type="entry name" value="ATP SYNTHASE SUBUNIT ALPHA, MITOCHONDRIAL"/>
    <property type="match status" value="1"/>
</dbReference>
<comment type="caution">
    <text evidence="3">The sequence shown here is derived from an EMBL/GenBank/DDBJ whole genome shotgun (WGS) entry which is preliminary data.</text>
</comment>
<dbReference type="InterPro" id="IPR005294">
    <property type="entry name" value="ATP_synth_F1_asu"/>
</dbReference>
<dbReference type="Pfam" id="PF00006">
    <property type="entry name" value="ATP-synt_ab"/>
    <property type="match status" value="1"/>
</dbReference>
<feature type="domain" description="ATPase F1/V1/A1 complex alpha/beta subunit nucleotide-binding" evidence="2">
    <location>
        <begin position="285"/>
        <end position="456"/>
    </location>
</feature>
<dbReference type="PANTHER" id="PTHR48082:SF2">
    <property type="entry name" value="ATP SYNTHASE SUBUNIT ALPHA, MITOCHONDRIAL"/>
    <property type="match status" value="1"/>
</dbReference>
<dbReference type="EMBL" id="CAJNDS010002250">
    <property type="protein sequence ID" value="CAE7392610.1"/>
    <property type="molecule type" value="Genomic_DNA"/>
</dbReference>